<evidence type="ECO:0000256" key="5">
    <source>
        <dbReference type="ARBA" id="ARBA00022833"/>
    </source>
</evidence>
<evidence type="ECO:0000256" key="3">
    <source>
        <dbReference type="ARBA" id="ARBA00022490"/>
    </source>
</evidence>
<keyword evidence="8" id="KW-0804">Transcription</keyword>
<evidence type="ECO:0000256" key="6">
    <source>
        <dbReference type="ARBA" id="ARBA00023015"/>
    </source>
</evidence>
<evidence type="ECO:0000256" key="8">
    <source>
        <dbReference type="ARBA" id="ARBA00023163"/>
    </source>
</evidence>
<dbReference type="RefSeq" id="WP_280606707.1">
    <property type="nucleotide sequence ID" value="NZ_CP123639.1"/>
</dbReference>
<evidence type="ECO:0000313" key="10">
    <source>
        <dbReference type="Proteomes" id="UP001565236"/>
    </source>
</evidence>
<dbReference type="SUPFAM" id="SSF46785">
    <property type="entry name" value="Winged helix' DNA-binding domain"/>
    <property type="match status" value="1"/>
</dbReference>
<dbReference type="Pfam" id="PF01475">
    <property type="entry name" value="FUR"/>
    <property type="match status" value="1"/>
</dbReference>
<evidence type="ECO:0000313" key="9">
    <source>
        <dbReference type="EMBL" id="MEY8661400.1"/>
    </source>
</evidence>
<keyword evidence="4" id="KW-0678">Repressor</keyword>
<keyword evidence="7" id="KW-0238">DNA-binding</keyword>
<dbReference type="InterPro" id="IPR043135">
    <property type="entry name" value="Fur_C"/>
</dbReference>
<dbReference type="CDD" id="cd07153">
    <property type="entry name" value="Fur_like"/>
    <property type="match status" value="1"/>
</dbReference>
<dbReference type="Proteomes" id="UP001565236">
    <property type="component" value="Unassembled WGS sequence"/>
</dbReference>
<keyword evidence="3" id="KW-0963">Cytoplasm</keyword>
<gene>
    <name evidence="9" type="ORF">AALT52_00620</name>
</gene>
<keyword evidence="5" id="KW-0862">Zinc</keyword>
<keyword evidence="6" id="KW-0805">Transcription regulation</keyword>
<evidence type="ECO:0000256" key="7">
    <source>
        <dbReference type="ARBA" id="ARBA00023125"/>
    </source>
</evidence>
<organism evidence="9 10">
    <name type="scientific">Ligilactobacillus faecis</name>
    <dbReference type="NCBI Taxonomy" id="762833"/>
    <lineage>
        <taxon>Bacteria</taxon>
        <taxon>Bacillati</taxon>
        <taxon>Bacillota</taxon>
        <taxon>Bacilli</taxon>
        <taxon>Lactobacillales</taxon>
        <taxon>Lactobacillaceae</taxon>
        <taxon>Ligilactobacillus</taxon>
    </lineage>
</organism>
<protein>
    <submittedName>
        <fullName evidence="9">Transcriptional repressor</fullName>
    </submittedName>
</protein>
<comment type="subcellular location">
    <subcellularLocation>
        <location evidence="1">Cytoplasm</location>
    </subcellularLocation>
</comment>
<evidence type="ECO:0000256" key="1">
    <source>
        <dbReference type="ARBA" id="ARBA00004496"/>
    </source>
</evidence>
<sequence length="146" mass="16998">MINEAIRLLQSHHYRITKQRRSLLEYLSGFKDQYVSITQVTEHMKELYPGMSYNTVYRNLKDFSEIGIIETKTRPSGSCVKYQCDFGNLHHHHFICQACGKVQEVELCPVTLFDDQLAGCTLTGHRFELYGLCPECTQKRKNFTDI</sequence>
<dbReference type="PANTHER" id="PTHR33202:SF1">
    <property type="entry name" value="FERRIC UPTAKE REGULATION PROTEIN"/>
    <property type="match status" value="1"/>
</dbReference>
<dbReference type="InterPro" id="IPR036390">
    <property type="entry name" value="WH_DNA-bd_sf"/>
</dbReference>
<dbReference type="EMBL" id="JBCLUF010000001">
    <property type="protein sequence ID" value="MEY8661400.1"/>
    <property type="molecule type" value="Genomic_DNA"/>
</dbReference>
<dbReference type="PANTHER" id="PTHR33202">
    <property type="entry name" value="ZINC UPTAKE REGULATION PROTEIN"/>
    <property type="match status" value="1"/>
</dbReference>
<proteinExistence type="inferred from homology"/>
<dbReference type="Gene3D" id="1.10.10.10">
    <property type="entry name" value="Winged helix-like DNA-binding domain superfamily/Winged helix DNA-binding domain"/>
    <property type="match status" value="1"/>
</dbReference>
<dbReference type="InterPro" id="IPR002481">
    <property type="entry name" value="FUR"/>
</dbReference>
<reference evidence="9 10" key="1">
    <citation type="submission" date="2024-03" db="EMBL/GenBank/DDBJ databases">
        <title>Mouse gut bacterial collection (mGBC) of GemPharmatech.</title>
        <authorList>
            <person name="He Y."/>
            <person name="Dong L."/>
            <person name="Wu D."/>
            <person name="Gao X."/>
            <person name="Lin Z."/>
        </authorList>
    </citation>
    <scope>NUCLEOTIDE SEQUENCE [LARGE SCALE GENOMIC DNA]</scope>
    <source>
        <strain evidence="9 10">15-30</strain>
    </source>
</reference>
<keyword evidence="10" id="KW-1185">Reference proteome</keyword>
<comment type="caution">
    <text evidence="9">The sequence shown here is derived from an EMBL/GenBank/DDBJ whole genome shotgun (WGS) entry which is preliminary data.</text>
</comment>
<dbReference type="InterPro" id="IPR036388">
    <property type="entry name" value="WH-like_DNA-bd_sf"/>
</dbReference>
<evidence type="ECO:0000256" key="4">
    <source>
        <dbReference type="ARBA" id="ARBA00022491"/>
    </source>
</evidence>
<comment type="similarity">
    <text evidence="2">Belongs to the Fur family.</text>
</comment>
<accession>A0ABV4DLQ6</accession>
<dbReference type="Gene3D" id="3.30.1490.190">
    <property type="match status" value="1"/>
</dbReference>
<evidence type="ECO:0000256" key="2">
    <source>
        <dbReference type="ARBA" id="ARBA00007957"/>
    </source>
</evidence>
<name>A0ABV4DLQ6_9LACO</name>